<proteinExistence type="predicted"/>
<accession>A0AAV0WCM4</accession>
<protein>
    <recommendedName>
        <fullName evidence="4">Viral A-type inclusion protein</fullName>
    </recommendedName>
</protein>
<dbReference type="AlphaFoldDB" id="A0AAV0WCM4"/>
<comment type="caution">
    <text evidence="2">The sequence shown here is derived from an EMBL/GenBank/DDBJ whole genome shotgun (WGS) entry which is preliminary data.</text>
</comment>
<gene>
    <name evidence="2" type="ORF">MEUPH1_LOCUS9712</name>
</gene>
<evidence type="ECO:0000313" key="3">
    <source>
        <dbReference type="Proteomes" id="UP001160148"/>
    </source>
</evidence>
<evidence type="ECO:0000313" key="2">
    <source>
        <dbReference type="EMBL" id="CAI6353611.1"/>
    </source>
</evidence>
<dbReference type="Gene3D" id="2.60.40.150">
    <property type="entry name" value="C2 domain"/>
    <property type="match status" value="1"/>
</dbReference>
<evidence type="ECO:0000256" key="1">
    <source>
        <dbReference type="SAM" id="Coils"/>
    </source>
</evidence>
<name>A0AAV0WCM4_9HEMI</name>
<reference evidence="2 3" key="1">
    <citation type="submission" date="2023-01" db="EMBL/GenBank/DDBJ databases">
        <authorList>
            <person name="Whitehead M."/>
        </authorList>
    </citation>
    <scope>NUCLEOTIDE SEQUENCE [LARGE SCALE GENOMIC DNA]</scope>
</reference>
<dbReference type="Proteomes" id="UP001160148">
    <property type="component" value="Unassembled WGS sequence"/>
</dbReference>
<keyword evidence="1" id="KW-0175">Coiled coil</keyword>
<dbReference type="EMBL" id="CARXXK010000002">
    <property type="protein sequence ID" value="CAI6353611.1"/>
    <property type="molecule type" value="Genomic_DNA"/>
</dbReference>
<sequence length="470" mass="55225">MDMDSMDNQLQKLNHMDKKITLQITSAYGFGLLRGSVVIHATFMNQKLITPEILVKLERKELKITSDSIWLMDNATLKKSKMFNTSIKIECFHVPINKSSPNEILGYLLLKVKGAQTIDPTSNDHIENKSYKLIGSKNGSYYLNLSLRIEDYNEQAIDKSTEKIKTLKPKIKNDLKKEEIKHFEENVERVLPKAVVNNLPEQIESLTENNNSETIFTSIQKKLIEELEDWKDKQMLLFNEKMKAKKEQLTKDFNDKWSDDRKHTEEKITHDMSKCKELAEDLEKRSDMLKERDAIVTAKEQELTCQKESMENKYIGLINNMQSSNTQTINELYNTVSESEAKLHRLEKLNMLLRKENEALKYDINTNCGLQVEELEKKISNLKCKIEEENKSCMFFKERWIASVRKINQLYNKFHKTKTNKHLLDNKQNIQNMLTNQLEERQQDEQKFRTLINDLGKLRQDMINTNYLDL</sequence>
<evidence type="ECO:0008006" key="4">
    <source>
        <dbReference type="Google" id="ProtNLM"/>
    </source>
</evidence>
<dbReference type="InterPro" id="IPR035892">
    <property type="entry name" value="C2_domain_sf"/>
</dbReference>
<feature type="coiled-coil region" evidence="1">
    <location>
        <begin position="329"/>
        <end position="392"/>
    </location>
</feature>
<organism evidence="2 3">
    <name type="scientific">Macrosiphum euphorbiae</name>
    <name type="common">potato aphid</name>
    <dbReference type="NCBI Taxonomy" id="13131"/>
    <lineage>
        <taxon>Eukaryota</taxon>
        <taxon>Metazoa</taxon>
        <taxon>Ecdysozoa</taxon>
        <taxon>Arthropoda</taxon>
        <taxon>Hexapoda</taxon>
        <taxon>Insecta</taxon>
        <taxon>Pterygota</taxon>
        <taxon>Neoptera</taxon>
        <taxon>Paraneoptera</taxon>
        <taxon>Hemiptera</taxon>
        <taxon>Sternorrhyncha</taxon>
        <taxon>Aphidomorpha</taxon>
        <taxon>Aphidoidea</taxon>
        <taxon>Aphididae</taxon>
        <taxon>Macrosiphini</taxon>
        <taxon>Macrosiphum</taxon>
    </lineage>
</organism>
<feature type="coiled-coil region" evidence="1">
    <location>
        <begin position="420"/>
        <end position="447"/>
    </location>
</feature>
<keyword evidence="3" id="KW-1185">Reference proteome</keyword>